<proteinExistence type="inferred from homology"/>
<feature type="transmembrane region" description="Helical" evidence="9">
    <location>
        <begin position="405"/>
        <end position="428"/>
    </location>
</feature>
<dbReference type="SUPFAM" id="SSF82866">
    <property type="entry name" value="Multidrug efflux transporter AcrB transmembrane domain"/>
    <property type="match status" value="1"/>
</dbReference>
<comment type="function">
    <text evidence="9">Part of the Sec protein translocase complex. Interacts with the SecYEG preprotein conducting channel. SecDF uses the proton motive force (PMF) to complete protein translocation after the ATP-dependent function of SecA.</text>
</comment>
<comment type="caution">
    <text evidence="9">Lacks conserved residue(s) required for the propagation of feature annotation.</text>
</comment>
<evidence type="ECO:0000259" key="11">
    <source>
        <dbReference type="Pfam" id="PF21760"/>
    </source>
</evidence>
<keyword evidence="6 9" id="KW-1133">Transmembrane helix</keyword>
<keyword evidence="4 9" id="KW-0812">Transmembrane</keyword>
<dbReference type="InterPro" id="IPR048631">
    <property type="entry name" value="SecD_1st"/>
</dbReference>
<dbReference type="InterPro" id="IPR022813">
    <property type="entry name" value="SecD/SecF_arch_bac"/>
</dbReference>
<feature type="domain" description="SecDF P1 head subdomain" evidence="12">
    <location>
        <begin position="182"/>
        <end position="284"/>
    </location>
</feature>
<evidence type="ECO:0000259" key="10">
    <source>
        <dbReference type="Pfam" id="PF02355"/>
    </source>
</evidence>
<evidence type="ECO:0000256" key="6">
    <source>
        <dbReference type="ARBA" id="ARBA00022989"/>
    </source>
</evidence>
<dbReference type="PRINTS" id="PR00702">
    <property type="entry name" value="ACRIFLAVINRP"/>
</dbReference>
<dbReference type="OrthoDB" id="5240379at2"/>
<protein>
    <recommendedName>
        <fullName evidence="9">Protein translocase subunit SecD</fullName>
    </recommendedName>
</protein>
<dbReference type="HAMAP" id="MF_01463_B">
    <property type="entry name" value="SecD_B"/>
    <property type="match status" value="1"/>
</dbReference>
<keyword evidence="8 9" id="KW-0472">Membrane</keyword>
<evidence type="ECO:0000256" key="7">
    <source>
        <dbReference type="ARBA" id="ARBA00023010"/>
    </source>
</evidence>
<dbReference type="Pfam" id="PF22599">
    <property type="entry name" value="SecDF_P1_head"/>
    <property type="match status" value="1"/>
</dbReference>
<dbReference type="GO" id="GO:0043952">
    <property type="term" value="P:protein transport by the Sec complex"/>
    <property type="evidence" value="ECO:0007669"/>
    <property type="project" value="UniProtKB-UniRule"/>
</dbReference>
<feature type="transmembrane region" description="Helical" evidence="9">
    <location>
        <begin position="298"/>
        <end position="320"/>
    </location>
</feature>
<dbReference type="eggNOG" id="COG0342">
    <property type="taxonomic scope" value="Bacteria"/>
</dbReference>
<feature type="transmembrane region" description="Helical" evidence="9">
    <location>
        <begin position="362"/>
        <end position="384"/>
    </location>
</feature>
<feature type="domain" description="Protein export membrane protein SecD/SecF C-terminal" evidence="10">
    <location>
        <begin position="288"/>
        <end position="462"/>
    </location>
</feature>
<keyword evidence="3 9" id="KW-1003">Cell membrane</keyword>
<dbReference type="Gene3D" id="3.30.1360.200">
    <property type="match status" value="1"/>
</dbReference>
<dbReference type="Gene3D" id="1.20.1640.10">
    <property type="entry name" value="Multidrug efflux transporter AcrB transmembrane domain"/>
    <property type="match status" value="1"/>
</dbReference>
<evidence type="ECO:0000313" key="13">
    <source>
        <dbReference type="EMBL" id="KJE77918.1"/>
    </source>
</evidence>
<comment type="caution">
    <text evidence="13">The sequence shown here is derived from an EMBL/GenBank/DDBJ whole genome shotgun (WGS) entry which is preliminary data.</text>
</comment>
<dbReference type="RefSeq" id="WP_035388334.1">
    <property type="nucleotide sequence ID" value="NZ_JQKF01000002.1"/>
</dbReference>
<feature type="transmembrane region" description="Helical" evidence="9">
    <location>
        <begin position="434"/>
        <end position="460"/>
    </location>
</feature>
<evidence type="ECO:0000256" key="5">
    <source>
        <dbReference type="ARBA" id="ARBA00022927"/>
    </source>
</evidence>
<evidence type="ECO:0000256" key="3">
    <source>
        <dbReference type="ARBA" id="ARBA00022475"/>
    </source>
</evidence>
<comment type="similarity">
    <text evidence="9">Belongs to the SecD/SecF family. SecD subfamily.</text>
</comment>
<sequence length="500" mass="53049">MRKGRWIRSVLISTVVALAAFAVVISLHYAPVLGLDLQGGASVVYKPAHKVSTATLNETISIIQNRVNALGVGQPSIGQQGSDIVVDLPGVKDPKTALSYIGQTAILQFRPVLCQAPLYTKPPASLHLKKSQLTPTCPTSTTNTASTLQYVPSTNPLKATSASTALLPEYKGNNSKTVIGRYVVGPTLLTGNAIKSVYAAPVTQSASNQWAINFTLTAKGAPVFNQIAKTYYHQLLAVVLDGTVQSAPQINATNFNGQGQITGNYTQASATDLATILHYGALPVQLVQQTVQTISPTLGAASLRAGLIAGIAGLIVVMIYTILYYRLLGLVVVGGLVTTFAALWAIIAYLGHSAQLTLNLSGVTGIIVSIGVIVDSYIVFFERLKDEARNGRSLRASVDTGFTKAFRTIIAADLVSFIGAALLYYFSIGDVRGFAFFLGLSTILDVASAWFFTRPLVLWIGNSLSPRHYRWLGVPVVQVTQKSTVGSGVIKPSRVAAKGV</sequence>
<dbReference type="GeneID" id="78371635"/>
<evidence type="ECO:0000256" key="1">
    <source>
        <dbReference type="ARBA" id="ARBA00004651"/>
    </source>
</evidence>
<dbReference type="Pfam" id="PF02355">
    <property type="entry name" value="SecD_SecF_C"/>
    <property type="match status" value="1"/>
</dbReference>
<dbReference type="Gene3D" id="3.30.70.3400">
    <property type="match status" value="1"/>
</dbReference>
<organism evidence="13 14">
    <name type="scientific">Ferrimicrobium acidiphilum DSM 19497</name>
    <dbReference type="NCBI Taxonomy" id="1121877"/>
    <lineage>
        <taxon>Bacteria</taxon>
        <taxon>Bacillati</taxon>
        <taxon>Actinomycetota</taxon>
        <taxon>Acidimicrobiia</taxon>
        <taxon>Acidimicrobiales</taxon>
        <taxon>Acidimicrobiaceae</taxon>
        <taxon>Ferrimicrobium</taxon>
    </lineage>
</organism>
<evidence type="ECO:0000256" key="4">
    <source>
        <dbReference type="ARBA" id="ARBA00022692"/>
    </source>
</evidence>
<keyword evidence="2 9" id="KW-0813">Transport</keyword>
<dbReference type="GO" id="GO:0065002">
    <property type="term" value="P:intracellular protein transmembrane transport"/>
    <property type="evidence" value="ECO:0007669"/>
    <property type="project" value="UniProtKB-UniRule"/>
</dbReference>
<feature type="transmembrane region" description="Helical" evidence="9">
    <location>
        <begin position="327"/>
        <end position="350"/>
    </location>
</feature>
<reference evidence="13 14" key="1">
    <citation type="submission" date="2015-01" db="EMBL/GenBank/DDBJ databases">
        <title>Draft genome of the acidophilic iron oxidizer Ferrimicrobium acidiphilum strain T23.</title>
        <authorList>
            <person name="Poehlein A."/>
            <person name="Eisen S."/>
            <person name="Schloemann M."/>
            <person name="Johnson B.D."/>
            <person name="Daniel R."/>
            <person name="Muehling M."/>
        </authorList>
    </citation>
    <scope>NUCLEOTIDE SEQUENCE [LARGE SCALE GENOMIC DNA]</scope>
    <source>
        <strain evidence="13 14">T23</strain>
    </source>
</reference>
<dbReference type="InterPro" id="IPR001036">
    <property type="entry name" value="Acrflvin-R"/>
</dbReference>
<dbReference type="InterPro" id="IPR005791">
    <property type="entry name" value="SecD"/>
</dbReference>
<evidence type="ECO:0000256" key="8">
    <source>
        <dbReference type="ARBA" id="ARBA00023136"/>
    </source>
</evidence>
<dbReference type="AlphaFoldDB" id="A0A0D8FXC6"/>
<dbReference type="GO" id="GO:0006605">
    <property type="term" value="P:protein targeting"/>
    <property type="evidence" value="ECO:0007669"/>
    <property type="project" value="UniProtKB-UniRule"/>
</dbReference>
<keyword evidence="14" id="KW-1185">Reference proteome</keyword>
<comment type="subunit">
    <text evidence="9">Forms a complex with SecF. Part of the essential Sec protein translocation apparatus which comprises SecA, SecYEG and auxiliary proteins SecDF. Other proteins may also be involved.</text>
</comment>
<dbReference type="PANTHER" id="PTHR30081">
    <property type="entry name" value="PROTEIN-EXPORT MEMBRANE PROTEIN SEC"/>
    <property type="match status" value="1"/>
</dbReference>
<gene>
    <name evidence="9 13" type="primary">secD</name>
    <name evidence="13" type="ORF">FEAC_02900</name>
</gene>
<evidence type="ECO:0000259" key="12">
    <source>
        <dbReference type="Pfam" id="PF22599"/>
    </source>
</evidence>
<keyword evidence="5 9" id="KW-0653">Protein transport</keyword>
<keyword evidence="7 9" id="KW-0811">Translocation</keyword>
<dbReference type="GO" id="GO:0005886">
    <property type="term" value="C:plasma membrane"/>
    <property type="evidence" value="ECO:0007669"/>
    <property type="project" value="UniProtKB-SubCell"/>
</dbReference>
<name>A0A0D8FXC6_9ACTN</name>
<dbReference type="GO" id="GO:0015450">
    <property type="term" value="F:protein-transporting ATPase activity"/>
    <property type="evidence" value="ECO:0007669"/>
    <property type="project" value="InterPro"/>
</dbReference>
<dbReference type="InterPro" id="IPR054384">
    <property type="entry name" value="SecDF_P1_head"/>
</dbReference>
<dbReference type="NCBIfam" id="TIGR01129">
    <property type="entry name" value="secD"/>
    <property type="match status" value="1"/>
</dbReference>
<comment type="subcellular location">
    <subcellularLocation>
        <location evidence="1 9">Cell membrane</location>
        <topology evidence="1 9">Multi-pass membrane protein</topology>
    </subcellularLocation>
</comment>
<feature type="domain" description="Protein translocase subunit SecDF P1" evidence="11">
    <location>
        <begin position="57"/>
        <end position="112"/>
    </location>
</feature>
<dbReference type="NCBIfam" id="TIGR00916">
    <property type="entry name" value="2A0604s01"/>
    <property type="match status" value="1"/>
</dbReference>
<dbReference type="PANTHER" id="PTHR30081:SF1">
    <property type="entry name" value="PROTEIN TRANSLOCASE SUBUNIT SECD"/>
    <property type="match status" value="1"/>
</dbReference>
<accession>A0A0D8FXC6</accession>
<evidence type="ECO:0000256" key="9">
    <source>
        <dbReference type="HAMAP-Rule" id="MF_01463"/>
    </source>
</evidence>
<dbReference type="InterPro" id="IPR048634">
    <property type="entry name" value="SecD_SecF_C"/>
</dbReference>
<dbReference type="STRING" id="1121877.FEAC_02900"/>
<dbReference type="InterPro" id="IPR055344">
    <property type="entry name" value="SecD_SecF_C_bact"/>
</dbReference>
<evidence type="ECO:0000256" key="2">
    <source>
        <dbReference type="ARBA" id="ARBA00022448"/>
    </source>
</evidence>
<dbReference type="Pfam" id="PF21760">
    <property type="entry name" value="SecD_1st"/>
    <property type="match status" value="1"/>
</dbReference>
<evidence type="ECO:0000313" key="14">
    <source>
        <dbReference type="Proteomes" id="UP000032336"/>
    </source>
</evidence>
<dbReference type="EMBL" id="JXUW01000002">
    <property type="protein sequence ID" value="KJE77918.1"/>
    <property type="molecule type" value="Genomic_DNA"/>
</dbReference>
<dbReference type="Proteomes" id="UP000032336">
    <property type="component" value="Unassembled WGS sequence"/>
</dbReference>